<evidence type="ECO:0000256" key="3">
    <source>
        <dbReference type="ARBA" id="ARBA00022801"/>
    </source>
</evidence>
<sequence>MANQANASVRPGIVAIPKSPSTVSVSVIDTTSHLFGIPAGMLVAPTIPGLDYLAAPCYSFLIQHVDAVSGNTRRLIFDLGIRKDVDRLPEFLHQQAKDLNLRIDVAKSVREILEDGGVSCAEGEIEAIIWSHWHWDHTGNPAEFPTTTKLIVGPGFKANLLPGNPADPEKSFLESDYAGREMQELALPDFDMMIGQFPAHDYFGDGSFYLLNSPGHAIGHMCGLARVTSNPDSFIFMGGDIAHHAGEWRPSPFLPMPQQISPNPFDDSAASCPSAMFDKLRSSLGLTTPTAPFLVPARLEVGQVHHDVDETIASIQKLQEFDVADAENVLVVVAHDETFLDQPDFFFPNTANEFMKKGLVKRTRWRYLRDFAQAIGWEGEVVGKRNWGPVAAE</sequence>
<name>W2SDI5_CYPE1</name>
<dbReference type="InterPro" id="IPR051013">
    <property type="entry name" value="MBL_superfamily_lactonases"/>
</dbReference>
<dbReference type="CDD" id="cd07730">
    <property type="entry name" value="metallo-hydrolase-like_MBL-fold"/>
    <property type="match status" value="1"/>
</dbReference>
<dbReference type="PANTHER" id="PTHR42978">
    <property type="entry name" value="QUORUM-QUENCHING LACTONASE YTNP-RELATED-RELATED"/>
    <property type="match status" value="1"/>
</dbReference>
<evidence type="ECO:0000256" key="4">
    <source>
        <dbReference type="ARBA" id="ARBA00022833"/>
    </source>
</evidence>
<dbReference type="GO" id="GO:0046872">
    <property type="term" value="F:metal ion binding"/>
    <property type="evidence" value="ECO:0007669"/>
    <property type="project" value="UniProtKB-KW"/>
</dbReference>
<dbReference type="RefSeq" id="XP_008710661.1">
    <property type="nucleotide sequence ID" value="XM_008712439.1"/>
</dbReference>
<dbReference type="STRING" id="1220924.W2SDI5"/>
<dbReference type="InParanoid" id="W2SDI5"/>
<evidence type="ECO:0000313" key="6">
    <source>
        <dbReference type="EMBL" id="ETN45949.1"/>
    </source>
</evidence>
<dbReference type="eggNOG" id="ENOG502S1A6">
    <property type="taxonomic scope" value="Eukaryota"/>
</dbReference>
<dbReference type="SUPFAM" id="SSF56281">
    <property type="entry name" value="Metallo-hydrolase/oxidoreductase"/>
    <property type="match status" value="1"/>
</dbReference>
<reference evidence="6 7" key="1">
    <citation type="submission" date="2013-03" db="EMBL/GenBank/DDBJ databases">
        <title>The Genome Sequence of Phialophora europaea CBS 101466.</title>
        <authorList>
            <consortium name="The Broad Institute Genomics Platform"/>
            <person name="Cuomo C."/>
            <person name="de Hoog S."/>
            <person name="Gorbushina A."/>
            <person name="Walker B."/>
            <person name="Young S.K."/>
            <person name="Zeng Q."/>
            <person name="Gargeya S."/>
            <person name="Fitzgerald M."/>
            <person name="Haas B."/>
            <person name="Abouelleil A."/>
            <person name="Allen A.W."/>
            <person name="Alvarado L."/>
            <person name="Arachchi H.M."/>
            <person name="Berlin A.M."/>
            <person name="Chapman S.B."/>
            <person name="Gainer-Dewar J."/>
            <person name="Goldberg J."/>
            <person name="Griggs A."/>
            <person name="Gujja S."/>
            <person name="Hansen M."/>
            <person name="Howarth C."/>
            <person name="Imamovic A."/>
            <person name="Ireland A."/>
            <person name="Larimer J."/>
            <person name="McCowan C."/>
            <person name="Murphy C."/>
            <person name="Pearson M."/>
            <person name="Poon T.W."/>
            <person name="Priest M."/>
            <person name="Roberts A."/>
            <person name="Saif S."/>
            <person name="Shea T."/>
            <person name="Sisk P."/>
            <person name="Sykes S."/>
            <person name="Wortman J."/>
            <person name="Nusbaum C."/>
            <person name="Birren B."/>
        </authorList>
    </citation>
    <scope>NUCLEOTIDE SEQUENCE [LARGE SCALE GENOMIC DNA]</scope>
    <source>
        <strain evidence="6 7">CBS 101466</strain>
    </source>
</reference>
<comment type="similarity">
    <text evidence="1">Belongs to the metallo-beta-lactamase superfamily.</text>
</comment>
<dbReference type="InterPro" id="IPR001279">
    <property type="entry name" value="Metallo-B-lactamas"/>
</dbReference>
<evidence type="ECO:0000256" key="2">
    <source>
        <dbReference type="ARBA" id="ARBA00022723"/>
    </source>
</evidence>
<organism evidence="6 7">
    <name type="scientific">Cyphellophora europaea (strain CBS 101466)</name>
    <name type="common">Phialophora europaea</name>
    <dbReference type="NCBI Taxonomy" id="1220924"/>
    <lineage>
        <taxon>Eukaryota</taxon>
        <taxon>Fungi</taxon>
        <taxon>Dikarya</taxon>
        <taxon>Ascomycota</taxon>
        <taxon>Pezizomycotina</taxon>
        <taxon>Eurotiomycetes</taxon>
        <taxon>Chaetothyriomycetidae</taxon>
        <taxon>Chaetothyriales</taxon>
        <taxon>Cyphellophoraceae</taxon>
        <taxon>Cyphellophora</taxon>
    </lineage>
</organism>
<keyword evidence="2" id="KW-0479">Metal-binding</keyword>
<evidence type="ECO:0000313" key="7">
    <source>
        <dbReference type="Proteomes" id="UP000030752"/>
    </source>
</evidence>
<keyword evidence="4" id="KW-0862">Zinc</keyword>
<keyword evidence="7" id="KW-1185">Reference proteome</keyword>
<dbReference type="SMART" id="SM00849">
    <property type="entry name" value="Lactamase_B"/>
    <property type="match status" value="1"/>
</dbReference>
<evidence type="ECO:0000259" key="5">
    <source>
        <dbReference type="SMART" id="SM00849"/>
    </source>
</evidence>
<dbReference type="AlphaFoldDB" id="W2SDI5"/>
<dbReference type="VEuPathDB" id="FungiDB:HMPREF1541_00131"/>
<dbReference type="Gene3D" id="3.60.15.10">
    <property type="entry name" value="Ribonuclease Z/Hydroxyacylglutathione hydrolase-like"/>
    <property type="match status" value="1"/>
</dbReference>
<dbReference type="OrthoDB" id="10250730at2759"/>
<dbReference type="PANTHER" id="PTHR42978:SF5">
    <property type="entry name" value="METALLO-BETA-LACTAMASE DOMAIN-CONTAINING PROTEIN"/>
    <property type="match status" value="1"/>
</dbReference>
<dbReference type="HOGENOM" id="CLU_030571_1_0_1"/>
<dbReference type="Proteomes" id="UP000030752">
    <property type="component" value="Unassembled WGS sequence"/>
</dbReference>
<dbReference type="InterPro" id="IPR036866">
    <property type="entry name" value="RibonucZ/Hydroxyglut_hydro"/>
</dbReference>
<proteinExistence type="inferred from homology"/>
<accession>W2SDI5</accession>
<gene>
    <name evidence="6" type="ORF">HMPREF1541_00131</name>
</gene>
<dbReference type="GO" id="GO:0016787">
    <property type="term" value="F:hydrolase activity"/>
    <property type="evidence" value="ECO:0007669"/>
    <property type="project" value="UniProtKB-KW"/>
</dbReference>
<protein>
    <recommendedName>
        <fullName evidence="5">Metallo-beta-lactamase domain-containing protein</fullName>
    </recommendedName>
</protein>
<keyword evidence="3" id="KW-0378">Hydrolase</keyword>
<dbReference type="EMBL" id="KB822711">
    <property type="protein sequence ID" value="ETN45949.1"/>
    <property type="molecule type" value="Genomic_DNA"/>
</dbReference>
<feature type="domain" description="Metallo-beta-lactamase" evidence="5">
    <location>
        <begin position="56"/>
        <end position="284"/>
    </location>
</feature>
<dbReference type="GeneID" id="19967470"/>
<evidence type="ECO:0000256" key="1">
    <source>
        <dbReference type="ARBA" id="ARBA00007749"/>
    </source>
</evidence>